<name>A0A328TM20_9GAMM</name>
<dbReference type="AlphaFoldDB" id="A0A328TM20"/>
<evidence type="ECO:0000313" key="1">
    <source>
        <dbReference type="EMBL" id="RAP71629.1"/>
    </source>
</evidence>
<evidence type="ECO:0000313" key="2">
    <source>
        <dbReference type="Proteomes" id="UP000244334"/>
    </source>
</evidence>
<gene>
    <name evidence="1" type="ORF">ACZ87_01548</name>
</gene>
<proteinExistence type="predicted"/>
<keyword evidence="2" id="KW-1185">Reference proteome</keyword>
<protein>
    <submittedName>
        <fullName evidence="1">Uncharacterized protein</fullName>
    </submittedName>
</protein>
<organism evidence="1 2">
    <name type="scientific">Candidatus Erwinia dacicola</name>
    <dbReference type="NCBI Taxonomy" id="252393"/>
    <lineage>
        <taxon>Bacteria</taxon>
        <taxon>Pseudomonadati</taxon>
        <taxon>Pseudomonadota</taxon>
        <taxon>Gammaproteobacteria</taxon>
        <taxon>Enterobacterales</taxon>
        <taxon>Erwiniaceae</taxon>
        <taxon>Erwinia</taxon>
    </lineage>
</organism>
<accession>A0A328TM20</accession>
<sequence length="43" mass="4738">MSRISSASHNVFAKAQPIVKAKQIKSEQHAIGAAVSLFFNDYF</sequence>
<dbReference type="Proteomes" id="UP000244334">
    <property type="component" value="Unassembled WGS sequence"/>
</dbReference>
<reference evidence="1" key="1">
    <citation type="submission" date="2018-04" db="EMBL/GenBank/DDBJ databases">
        <title>Genomes of the Obligate Erwinia dacicola and Facultative Enterobacter sp. OLF Endosymbionts of the Olive Fruit fly, Bactrocera oleae.</title>
        <authorList>
            <person name="Estes A.M."/>
            <person name="Hearn D.J."/>
            <person name="Agarwal S."/>
            <person name="Pierson E.A."/>
            <person name="Dunning-Hotopp J.C."/>
        </authorList>
    </citation>
    <scope>NUCLEOTIDE SEQUENCE [LARGE SCALE GENOMIC DNA]</scope>
    <source>
        <strain evidence="1">Oroville</strain>
    </source>
</reference>
<comment type="caution">
    <text evidence="1">The sequence shown here is derived from an EMBL/GenBank/DDBJ whole genome shotgun (WGS) entry which is preliminary data.</text>
</comment>
<dbReference type="EMBL" id="LJAM02000119">
    <property type="protein sequence ID" value="RAP71629.1"/>
    <property type="molecule type" value="Genomic_DNA"/>
</dbReference>